<dbReference type="OrthoDB" id="5401177at2759"/>
<proteinExistence type="predicted"/>
<gene>
    <name evidence="4" type="primary">RvY_09857-1</name>
    <name evidence="4" type="synonym">RvY_09857.1</name>
    <name evidence="4" type="ORF">RvY_09857</name>
</gene>
<evidence type="ECO:0000256" key="2">
    <source>
        <dbReference type="ARBA" id="ARBA00022723"/>
    </source>
</evidence>
<comment type="cofactor">
    <cofactor evidence="1">
        <name>a divalent metal cation</name>
        <dbReference type="ChEBI" id="CHEBI:60240"/>
    </cofactor>
</comment>
<keyword evidence="5" id="KW-1185">Reference proteome</keyword>
<evidence type="ECO:0000313" key="4">
    <source>
        <dbReference type="EMBL" id="GAU98749.1"/>
    </source>
</evidence>
<accession>A0A1D1VAT6</accession>
<organism evidence="4 5">
    <name type="scientific">Ramazzottius varieornatus</name>
    <name type="common">Water bear</name>
    <name type="synonym">Tardigrade</name>
    <dbReference type="NCBI Taxonomy" id="947166"/>
    <lineage>
        <taxon>Eukaryota</taxon>
        <taxon>Metazoa</taxon>
        <taxon>Ecdysozoa</taxon>
        <taxon>Tardigrada</taxon>
        <taxon>Eutardigrada</taxon>
        <taxon>Parachela</taxon>
        <taxon>Hypsibioidea</taxon>
        <taxon>Ramazzottiidae</taxon>
        <taxon>Ramazzottius</taxon>
    </lineage>
</organism>
<evidence type="ECO:0000259" key="3">
    <source>
        <dbReference type="Pfam" id="PF13359"/>
    </source>
</evidence>
<sequence length="224" mass="25979">MKKKRKKVDIKAAIVRKWKWESRLERRIRLEESKRYGGKNWRYVSFPQESETKNQIVKEESLHAEQDVGEKVCVRRSPLLVAEPTLLPVPFGGFRRAIPTTWRFCPTCSTLAWVFLYSQTASILSTLDSPYLTSERLEDYCRAEAESTDSLSEPLNIWAFIDGTTRPVCRPLKDQRIVYNEKDRVHALKYQAVTAPDGIVMHLAGPVEEARHDSHMFPESRLLE</sequence>
<reference evidence="4 5" key="1">
    <citation type="journal article" date="2016" name="Nat. Commun.">
        <title>Extremotolerant tardigrade genome and improved radiotolerance of human cultured cells by tardigrade-unique protein.</title>
        <authorList>
            <person name="Hashimoto T."/>
            <person name="Horikawa D.D."/>
            <person name="Saito Y."/>
            <person name="Kuwahara H."/>
            <person name="Kozuka-Hata H."/>
            <person name="Shin-I T."/>
            <person name="Minakuchi Y."/>
            <person name="Ohishi K."/>
            <person name="Motoyama A."/>
            <person name="Aizu T."/>
            <person name="Enomoto A."/>
            <person name="Kondo K."/>
            <person name="Tanaka S."/>
            <person name="Hara Y."/>
            <person name="Koshikawa S."/>
            <person name="Sagara H."/>
            <person name="Miura T."/>
            <person name="Yokobori S."/>
            <person name="Miyagawa K."/>
            <person name="Suzuki Y."/>
            <person name="Kubo T."/>
            <person name="Oyama M."/>
            <person name="Kohara Y."/>
            <person name="Fujiyama A."/>
            <person name="Arakawa K."/>
            <person name="Katayama T."/>
            <person name="Toyoda A."/>
            <person name="Kunieda T."/>
        </authorList>
    </citation>
    <scope>NUCLEOTIDE SEQUENCE [LARGE SCALE GENOMIC DNA]</scope>
    <source>
        <strain evidence="4 5">YOKOZUNA-1</strain>
    </source>
</reference>
<evidence type="ECO:0000313" key="5">
    <source>
        <dbReference type="Proteomes" id="UP000186922"/>
    </source>
</evidence>
<feature type="domain" description="DDE Tnp4" evidence="3">
    <location>
        <begin position="161"/>
        <end position="223"/>
    </location>
</feature>
<dbReference type="AlphaFoldDB" id="A0A1D1VAT6"/>
<dbReference type="Pfam" id="PF13359">
    <property type="entry name" value="DDE_Tnp_4"/>
    <property type="match status" value="1"/>
</dbReference>
<keyword evidence="2" id="KW-0479">Metal-binding</keyword>
<evidence type="ECO:0000256" key="1">
    <source>
        <dbReference type="ARBA" id="ARBA00001968"/>
    </source>
</evidence>
<comment type="caution">
    <text evidence="4">The sequence shown here is derived from an EMBL/GenBank/DDBJ whole genome shotgun (WGS) entry which is preliminary data.</text>
</comment>
<dbReference type="EMBL" id="BDGG01000005">
    <property type="protein sequence ID" value="GAU98749.1"/>
    <property type="molecule type" value="Genomic_DNA"/>
</dbReference>
<protein>
    <recommendedName>
        <fullName evidence="3">DDE Tnp4 domain-containing protein</fullName>
    </recommendedName>
</protein>
<dbReference type="InterPro" id="IPR027806">
    <property type="entry name" value="HARBI1_dom"/>
</dbReference>
<dbReference type="GO" id="GO:0046872">
    <property type="term" value="F:metal ion binding"/>
    <property type="evidence" value="ECO:0007669"/>
    <property type="project" value="UniProtKB-KW"/>
</dbReference>
<name>A0A1D1VAT6_RAMVA</name>
<dbReference type="Proteomes" id="UP000186922">
    <property type="component" value="Unassembled WGS sequence"/>
</dbReference>